<reference evidence="1 2" key="1">
    <citation type="journal article" date="2016" name="Eur. J. Clin. Microbiol. Infect. Dis.">
        <title>Whole genome sequencing as a tool for phylogenetic analysis of clinical strains of Mitis group streptococci.</title>
        <authorList>
            <person name="Rasmussen L.H."/>
            <person name="Dargis R."/>
            <person name="Hojholt K."/>
            <person name="Christensen J.J."/>
            <person name="Skovgaard O."/>
            <person name="Justesen U.S."/>
            <person name="Rosenvinge F.S."/>
            <person name="Moser C."/>
            <person name="Lukjancenko O."/>
            <person name="Rasmussen S."/>
            <person name="Nielsen X.C."/>
        </authorList>
    </citation>
    <scope>NUCLEOTIDE SEQUENCE [LARGE SCALE GENOMIC DNA]</scope>
    <source>
        <strain evidence="1 2">RH_50275_09</strain>
    </source>
</reference>
<sequence>MMEHIIKSLANKDTATVILVLGLVREARLWHKQILEHKRKLQNKK</sequence>
<dbReference type="AlphaFoldDB" id="A0A1X1K6R0"/>
<dbReference type="EMBL" id="NCVF01000020">
    <property type="protein sequence ID" value="ORO95156.1"/>
    <property type="molecule type" value="Genomic_DNA"/>
</dbReference>
<gene>
    <name evidence="1" type="ORF">B7700_03260</name>
</gene>
<name>A0A1X1K6R0_STRMT</name>
<dbReference type="RefSeq" id="WP_084887107.1">
    <property type="nucleotide sequence ID" value="NZ_JALDUM010000005.1"/>
</dbReference>
<organism evidence="1 2">
    <name type="scientific">Streptococcus mitis</name>
    <dbReference type="NCBI Taxonomy" id="28037"/>
    <lineage>
        <taxon>Bacteria</taxon>
        <taxon>Bacillati</taxon>
        <taxon>Bacillota</taxon>
        <taxon>Bacilli</taxon>
        <taxon>Lactobacillales</taxon>
        <taxon>Streptococcaceae</taxon>
        <taxon>Streptococcus</taxon>
        <taxon>Streptococcus mitis group</taxon>
    </lineage>
</organism>
<comment type="caution">
    <text evidence="1">The sequence shown here is derived from an EMBL/GenBank/DDBJ whole genome shotgun (WGS) entry which is preliminary data.</text>
</comment>
<evidence type="ECO:0000313" key="2">
    <source>
        <dbReference type="Proteomes" id="UP000193929"/>
    </source>
</evidence>
<evidence type="ECO:0000313" key="1">
    <source>
        <dbReference type="EMBL" id="ORO95156.1"/>
    </source>
</evidence>
<dbReference type="Proteomes" id="UP000193929">
    <property type="component" value="Unassembled WGS sequence"/>
</dbReference>
<accession>A0A1X1K6R0</accession>
<protein>
    <submittedName>
        <fullName evidence="1">Uncharacterized protein</fullName>
    </submittedName>
</protein>
<proteinExistence type="predicted"/>